<evidence type="ECO:0000313" key="2">
    <source>
        <dbReference type="Proteomes" id="UP001430290"/>
    </source>
</evidence>
<comment type="caution">
    <text evidence="1">The sequence shown here is derived from an EMBL/GenBank/DDBJ whole genome shotgun (WGS) entry which is preliminary data.</text>
</comment>
<sequence length="128" mass="13409">MRHAGFTLLEMIVVLALLGLVTAMVVPSMLHGIDSWRRQAAMDAVLDQIRALPGVARANGKTIVIDDKTLASKPPPLTIEDGWTLTAPTAMTVAGSGVCSAGELAVGNTYGVRNIKVTAPFCDPVITP</sequence>
<dbReference type="EMBL" id="JAIQDJ010000004">
    <property type="protein sequence ID" value="MBZ4186402.1"/>
    <property type="molecule type" value="Genomic_DNA"/>
</dbReference>
<dbReference type="Proteomes" id="UP001430290">
    <property type="component" value="Unassembled WGS sequence"/>
</dbReference>
<protein>
    <submittedName>
        <fullName evidence="1">Type II secretion system GspH family protein</fullName>
    </submittedName>
</protein>
<proteinExistence type="predicted"/>
<dbReference type="Pfam" id="PF07963">
    <property type="entry name" value="N_methyl"/>
    <property type="match status" value="1"/>
</dbReference>
<dbReference type="RefSeq" id="WP_223629081.1">
    <property type="nucleotide sequence ID" value="NZ_JAIQDJ010000004.1"/>
</dbReference>
<dbReference type="PROSITE" id="PS00409">
    <property type="entry name" value="PROKAR_NTER_METHYL"/>
    <property type="match status" value="1"/>
</dbReference>
<keyword evidence="2" id="KW-1185">Reference proteome</keyword>
<evidence type="ECO:0000313" key="1">
    <source>
        <dbReference type="EMBL" id="MBZ4186402.1"/>
    </source>
</evidence>
<gene>
    <name evidence="1" type="ORF">K7B09_08710</name>
</gene>
<dbReference type="Gene3D" id="3.30.700.10">
    <property type="entry name" value="Glycoprotein, Type 4 Pilin"/>
    <property type="match status" value="1"/>
</dbReference>
<name>A0ABS7TEX4_9GAMM</name>
<accession>A0ABS7TEX4</accession>
<dbReference type="InterPro" id="IPR045584">
    <property type="entry name" value="Pilin-like"/>
</dbReference>
<dbReference type="NCBIfam" id="TIGR02532">
    <property type="entry name" value="IV_pilin_GFxxxE"/>
    <property type="match status" value="1"/>
</dbReference>
<reference evidence="1" key="1">
    <citation type="submission" date="2021-09" db="EMBL/GenBank/DDBJ databases">
        <authorList>
            <person name="Wu T."/>
            <person name="Guo S.Z."/>
        </authorList>
    </citation>
    <scope>NUCLEOTIDE SEQUENCE</scope>
    <source>
        <strain evidence="1">RSS-23</strain>
    </source>
</reference>
<organism evidence="1 2">
    <name type="scientific">Thermomonas beijingensis</name>
    <dbReference type="NCBI Taxonomy" id="2872701"/>
    <lineage>
        <taxon>Bacteria</taxon>
        <taxon>Pseudomonadati</taxon>
        <taxon>Pseudomonadota</taxon>
        <taxon>Gammaproteobacteria</taxon>
        <taxon>Lysobacterales</taxon>
        <taxon>Lysobacteraceae</taxon>
        <taxon>Thermomonas</taxon>
    </lineage>
</organism>
<dbReference type="InterPro" id="IPR012902">
    <property type="entry name" value="N_methyl_site"/>
</dbReference>
<dbReference type="SUPFAM" id="SSF54523">
    <property type="entry name" value="Pili subunits"/>
    <property type="match status" value="1"/>
</dbReference>